<organism evidence="7 8">
    <name type="scientific">Novosphingobium aerophilum</name>
    <dbReference type="NCBI Taxonomy" id="2839843"/>
    <lineage>
        <taxon>Bacteria</taxon>
        <taxon>Pseudomonadati</taxon>
        <taxon>Pseudomonadota</taxon>
        <taxon>Alphaproteobacteria</taxon>
        <taxon>Sphingomonadales</taxon>
        <taxon>Sphingomonadaceae</taxon>
        <taxon>Novosphingobium</taxon>
    </lineage>
</organism>
<dbReference type="Gene3D" id="2.60.40.1500">
    <property type="entry name" value="Glycosyl hydrolase domain, family 39"/>
    <property type="match status" value="1"/>
</dbReference>
<dbReference type="SUPFAM" id="SSF51011">
    <property type="entry name" value="Glycosyl hydrolase domain"/>
    <property type="match status" value="1"/>
</dbReference>
<dbReference type="AlphaFoldDB" id="A0A7X1F4U6"/>
<keyword evidence="8" id="KW-1185">Reference proteome</keyword>
<evidence type="ECO:0000256" key="5">
    <source>
        <dbReference type="SAM" id="SignalP"/>
    </source>
</evidence>
<dbReference type="GO" id="GO:0004553">
    <property type="term" value="F:hydrolase activity, hydrolyzing O-glycosyl compounds"/>
    <property type="evidence" value="ECO:0007669"/>
    <property type="project" value="InterPro"/>
</dbReference>
<comment type="caution">
    <text evidence="7">The sequence shown here is derived from an EMBL/GenBank/DDBJ whole genome shotgun (WGS) entry which is preliminary data.</text>
</comment>
<dbReference type="Proteomes" id="UP000520156">
    <property type="component" value="Unassembled WGS sequence"/>
</dbReference>
<dbReference type="PROSITE" id="PS01027">
    <property type="entry name" value="GLYCOSYL_HYDROL_F39"/>
    <property type="match status" value="1"/>
</dbReference>
<keyword evidence="2" id="KW-0378">Hydrolase</keyword>
<keyword evidence="5" id="KW-0732">Signal</keyword>
<dbReference type="EMBL" id="JACLAU010000001">
    <property type="protein sequence ID" value="MBC2650431.1"/>
    <property type="molecule type" value="Genomic_DNA"/>
</dbReference>
<evidence type="ECO:0000256" key="1">
    <source>
        <dbReference type="ARBA" id="ARBA00008875"/>
    </source>
</evidence>
<feature type="domain" description="Glycosyl hydrolases family 39 N-terminal catalytic" evidence="6">
    <location>
        <begin position="32"/>
        <end position="477"/>
    </location>
</feature>
<dbReference type="PANTHER" id="PTHR12631:SF10">
    <property type="entry name" value="BETA-XYLOSIDASE-LIKE PROTEIN-RELATED"/>
    <property type="match status" value="1"/>
</dbReference>
<evidence type="ECO:0000313" key="8">
    <source>
        <dbReference type="Proteomes" id="UP000520156"/>
    </source>
</evidence>
<evidence type="ECO:0000256" key="2">
    <source>
        <dbReference type="ARBA" id="ARBA00022801"/>
    </source>
</evidence>
<dbReference type="InterPro" id="IPR017853">
    <property type="entry name" value="GH"/>
</dbReference>
<dbReference type="Pfam" id="PF01229">
    <property type="entry name" value="Glyco_hydro_39"/>
    <property type="match status" value="1"/>
</dbReference>
<sequence length="506" mass="54865">MDRREFVMAAGALLGSTAAGAAPAPMPLDTVAVDIAARETLGPLRQVWAECAGSDRAAITLRESWRKDLERWRDEAGLKRVRFHGIFNDELGVFAPSILNRGKPTPNFRNIFEVYDGLVERGVAPYVEVGFMPRALASGTGGFGFYNANVSPPKSMEDWGRFIATFVQALVSRYGAPTVRTWPFEIWNEPDLPFFWTGTQQQYFELYKAAAVAIKSVDPAIPVGGPSTSAGRWVRDFAAFCHDNNAPVDFFATHAYSGGNQDELYGKGTAFSINQVIPDTVAKVRSLIDASPFAGRPLWLSEWSSDSPAMIAHVVTQCLPHVTAMSHWTLSGTYEELGVADYTLKEGDIGWSAMQRGIALPAFNTYKLLHRLHGERLAATGPVLASRRADGAIAALVWNLAEAKQPAGIPGSTAVRSVTGSAKRYRIRLAGGRPHAPVAVRFVDQERGSPMPAWRAMGSPRYPTAAQIAALRTAADIARPTMLRLDGTATLVLDLPPEGVALIELG</sequence>
<proteinExistence type="inferred from homology"/>
<dbReference type="PANTHER" id="PTHR12631">
    <property type="entry name" value="ALPHA-L-IDURONIDASE"/>
    <property type="match status" value="1"/>
</dbReference>
<evidence type="ECO:0000256" key="4">
    <source>
        <dbReference type="PIRSR" id="PIRSR600514-1"/>
    </source>
</evidence>
<evidence type="ECO:0000256" key="3">
    <source>
        <dbReference type="ARBA" id="ARBA00023295"/>
    </source>
</evidence>
<dbReference type="InterPro" id="IPR000514">
    <property type="entry name" value="Glyco_hydro_39"/>
</dbReference>
<feature type="active site" description="Proton donor" evidence="4">
    <location>
        <position position="189"/>
    </location>
</feature>
<reference evidence="7 8" key="1">
    <citation type="submission" date="2020-08" db="EMBL/GenBank/DDBJ databases">
        <title>The genome sequence of Novosphingobium flavum 4Y4.</title>
        <authorList>
            <person name="Liu Y."/>
        </authorList>
    </citation>
    <scope>NUCLEOTIDE SEQUENCE [LARGE SCALE GENOMIC DNA]</scope>
    <source>
        <strain evidence="7 8">4Y4</strain>
    </source>
</reference>
<dbReference type="SUPFAM" id="SSF51445">
    <property type="entry name" value="(Trans)glycosidases"/>
    <property type="match status" value="1"/>
</dbReference>
<dbReference type="PRINTS" id="PR00745">
    <property type="entry name" value="GLHYDRLASE39"/>
</dbReference>
<dbReference type="InterPro" id="IPR051923">
    <property type="entry name" value="Glycosyl_Hydrolase_39"/>
</dbReference>
<dbReference type="Gene3D" id="3.20.20.80">
    <property type="entry name" value="Glycosidases"/>
    <property type="match status" value="1"/>
</dbReference>
<name>A0A7X1F4U6_9SPHN</name>
<comment type="similarity">
    <text evidence="1">Belongs to the glycosyl hydrolase 39 family.</text>
</comment>
<protein>
    <recommendedName>
        <fullName evidence="6">Glycosyl hydrolases family 39 N-terminal catalytic domain-containing protein</fullName>
    </recommendedName>
</protein>
<evidence type="ECO:0000313" key="7">
    <source>
        <dbReference type="EMBL" id="MBC2650431.1"/>
    </source>
</evidence>
<gene>
    <name evidence="7" type="ORF">H7F49_01775</name>
</gene>
<dbReference type="RefSeq" id="WP_185681828.1">
    <property type="nucleotide sequence ID" value="NZ_JACLAU010000001.1"/>
</dbReference>
<dbReference type="InterPro" id="IPR049165">
    <property type="entry name" value="GH39_as"/>
</dbReference>
<accession>A0A7X1F4U6</accession>
<evidence type="ECO:0000259" key="6">
    <source>
        <dbReference type="Pfam" id="PF01229"/>
    </source>
</evidence>
<dbReference type="GO" id="GO:0005975">
    <property type="term" value="P:carbohydrate metabolic process"/>
    <property type="evidence" value="ECO:0007669"/>
    <property type="project" value="InterPro"/>
</dbReference>
<feature type="signal peptide" evidence="5">
    <location>
        <begin position="1"/>
        <end position="21"/>
    </location>
</feature>
<feature type="chain" id="PRO_5030944512" description="Glycosyl hydrolases family 39 N-terminal catalytic domain-containing protein" evidence="5">
    <location>
        <begin position="22"/>
        <end position="506"/>
    </location>
</feature>
<dbReference type="InterPro" id="IPR049166">
    <property type="entry name" value="GH39_cat"/>
</dbReference>
<keyword evidence="3" id="KW-0326">Glycosidase</keyword>